<dbReference type="GO" id="GO:0005777">
    <property type="term" value="C:peroxisome"/>
    <property type="evidence" value="ECO:0007669"/>
    <property type="project" value="UniProtKB-SubCell"/>
</dbReference>
<keyword evidence="4" id="KW-0276">Fatty acid metabolism</keyword>
<comment type="function">
    <text evidence="11">Isomerization of 3-trans,5-cis-dienoyl-CoA to 2-trans,4-trans-dienoyl-CoA.</text>
</comment>
<comment type="pathway">
    <text evidence="2">Lipid metabolism; fatty acid beta-oxidation.</text>
</comment>
<dbReference type="FunCoup" id="A0A1W4XJ96">
    <property type="interactions" value="1453"/>
</dbReference>
<keyword evidence="7" id="KW-0576">Peroxisome</keyword>
<organism evidence="13 14">
    <name type="scientific">Agrilus planipennis</name>
    <name type="common">Emerald ash borer</name>
    <name type="synonym">Agrilus marcopoli</name>
    <dbReference type="NCBI Taxonomy" id="224129"/>
    <lineage>
        <taxon>Eukaryota</taxon>
        <taxon>Metazoa</taxon>
        <taxon>Ecdysozoa</taxon>
        <taxon>Arthropoda</taxon>
        <taxon>Hexapoda</taxon>
        <taxon>Insecta</taxon>
        <taxon>Pterygota</taxon>
        <taxon>Neoptera</taxon>
        <taxon>Endopterygota</taxon>
        <taxon>Coleoptera</taxon>
        <taxon>Polyphaga</taxon>
        <taxon>Elateriformia</taxon>
        <taxon>Buprestoidea</taxon>
        <taxon>Buprestidae</taxon>
        <taxon>Agrilinae</taxon>
        <taxon>Agrilus</taxon>
    </lineage>
</organism>
<keyword evidence="5" id="KW-0007">Acetylation</keyword>
<keyword evidence="6" id="KW-0443">Lipid metabolism</keyword>
<dbReference type="GeneID" id="108744673"/>
<dbReference type="Gene3D" id="1.10.12.10">
    <property type="entry name" value="Lyase 2-enoyl-coa Hydratase, Chain A, domain 2"/>
    <property type="match status" value="1"/>
</dbReference>
<dbReference type="PANTHER" id="PTHR43149">
    <property type="entry name" value="ENOYL-COA HYDRATASE"/>
    <property type="match status" value="1"/>
</dbReference>
<evidence type="ECO:0000256" key="3">
    <source>
        <dbReference type="ARBA" id="ARBA00005254"/>
    </source>
</evidence>
<dbReference type="FunFam" id="1.10.12.10:FF:000004">
    <property type="entry name" value="Delta3,5-delta2,4-dienoyl-CoA isomerase"/>
    <property type="match status" value="1"/>
</dbReference>
<evidence type="ECO:0000256" key="11">
    <source>
        <dbReference type="ARBA" id="ARBA00055786"/>
    </source>
</evidence>
<keyword evidence="8 14" id="KW-0413">Isomerase</keyword>
<dbReference type="GO" id="GO:0005739">
    <property type="term" value="C:mitochondrion"/>
    <property type="evidence" value="ECO:0007669"/>
    <property type="project" value="TreeGrafter"/>
</dbReference>
<evidence type="ECO:0000256" key="9">
    <source>
        <dbReference type="ARBA" id="ARBA00051408"/>
    </source>
</evidence>
<dbReference type="Pfam" id="PF00378">
    <property type="entry name" value="ECH_1"/>
    <property type="match status" value="1"/>
</dbReference>
<dbReference type="FunFam" id="3.90.226.10:FF:000024">
    <property type="entry name" value="Delta3,5-delta2,4-dienoyl-CoA isomerase"/>
    <property type="match status" value="1"/>
</dbReference>
<dbReference type="PANTHER" id="PTHR43149:SF1">
    <property type="entry name" value="DELTA(3,5)-DELTA(2,4)-DIENOYL-COA ISOMERASE, MITOCHONDRIAL"/>
    <property type="match status" value="1"/>
</dbReference>
<evidence type="ECO:0000256" key="6">
    <source>
        <dbReference type="ARBA" id="ARBA00023098"/>
    </source>
</evidence>
<dbReference type="UniPathway" id="UPA00659"/>
<sequence>MLLKFGRKELTASINLIKGIGRASMCTTKASEHLKFETLAVTVPKPFVFHVELNRPDKLNALSHLMWIEIKKCFEALSSEADCRVVVVSAAGRIFTAGLDIKSATNTMQSFAEANDIARKAKILEELIRLYQQSMSSLEICKKPVLTGIHSACIGAGVDLITSADIRYCTNDAWFQVKEVDIGMAADVGTLQRLPRVIGSESLARELCFTARKFSADEAFRCGLVSKVFDDKESMLTGLLKTAEEIASKSPVAVQGTKSNIIYSRDHTVQEGLERMIIWNQFMMQSEDFVTALVGQATKDDNIMFSKL</sequence>
<dbReference type="InterPro" id="IPR045002">
    <property type="entry name" value="Ech1-like"/>
</dbReference>
<gene>
    <name evidence="14" type="primary">LOC108744673</name>
</gene>
<comment type="catalytic activity">
    <reaction evidence="9">
        <text>(3E,5Z)-octadienoyl-CoA = (2E,4E)-octadienoyl-CoA</text>
        <dbReference type="Rhea" id="RHEA:45244"/>
        <dbReference type="ChEBI" id="CHEBI:62243"/>
        <dbReference type="ChEBI" id="CHEBI:85108"/>
    </reaction>
</comment>
<dbReference type="Gene3D" id="3.90.226.10">
    <property type="entry name" value="2-enoyl-CoA Hydratase, Chain A, domain 1"/>
    <property type="match status" value="1"/>
</dbReference>
<comment type="catalytic activity">
    <reaction evidence="10">
        <text>(3E,5Z,8Z,11Z,14Z)-eicosapentaenoyl-CoA = (2E,4E,8Z,11Z,14Z)-eicosapentaenoyl-CoA</text>
        <dbReference type="Rhea" id="RHEA:45224"/>
        <dbReference type="ChEBI" id="CHEBI:85090"/>
        <dbReference type="ChEBI" id="CHEBI:85091"/>
    </reaction>
</comment>
<dbReference type="STRING" id="224129.A0A1W4XJ96"/>
<evidence type="ECO:0000256" key="7">
    <source>
        <dbReference type="ARBA" id="ARBA00023140"/>
    </source>
</evidence>
<evidence type="ECO:0000256" key="5">
    <source>
        <dbReference type="ARBA" id="ARBA00022990"/>
    </source>
</evidence>
<dbReference type="SUPFAM" id="SSF52096">
    <property type="entry name" value="ClpP/crotonase"/>
    <property type="match status" value="1"/>
</dbReference>
<protein>
    <recommendedName>
        <fullName evidence="12">Delta(3,5)-Delta(2,4)-dienoyl-CoA isomerase, mitochondrial</fullName>
    </recommendedName>
</protein>
<evidence type="ECO:0000256" key="4">
    <source>
        <dbReference type="ARBA" id="ARBA00022832"/>
    </source>
</evidence>
<dbReference type="CDD" id="cd06558">
    <property type="entry name" value="crotonase-like"/>
    <property type="match status" value="1"/>
</dbReference>
<dbReference type="AlphaFoldDB" id="A0A1W4XJ96"/>
<dbReference type="InParanoid" id="A0A1W4XJ96"/>
<evidence type="ECO:0000256" key="10">
    <source>
        <dbReference type="ARBA" id="ARBA00052809"/>
    </source>
</evidence>
<name>A0A1W4XJ96_AGRPL</name>
<evidence type="ECO:0000256" key="1">
    <source>
        <dbReference type="ARBA" id="ARBA00004275"/>
    </source>
</evidence>
<comment type="similarity">
    <text evidence="3">Belongs to the enoyl-CoA hydratase/isomerase family.</text>
</comment>
<dbReference type="GO" id="GO:0006635">
    <property type="term" value="P:fatty acid beta-oxidation"/>
    <property type="evidence" value="ECO:0007669"/>
    <property type="project" value="UniProtKB-UniPathway"/>
</dbReference>
<evidence type="ECO:0000313" key="14">
    <source>
        <dbReference type="RefSeq" id="XP_018336059.1"/>
    </source>
</evidence>
<dbReference type="RefSeq" id="XP_018336059.1">
    <property type="nucleotide sequence ID" value="XM_018480557.2"/>
</dbReference>
<evidence type="ECO:0000256" key="2">
    <source>
        <dbReference type="ARBA" id="ARBA00005005"/>
    </source>
</evidence>
<dbReference type="GO" id="GO:0051750">
    <property type="term" value="F:delta(3,5)-delta(2,4)-dienoyl-CoA isomerase activity"/>
    <property type="evidence" value="ECO:0007669"/>
    <property type="project" value="TreeGrafter"/>
</dbReference>
<dbReference type="KEGG" id="apln:108744673"/>
<proteinExistence type="inferred from homology"/>
<reference evidence="14" key="1">
    <citation type="submission" date="2025-08" db="UniProtKB">
        <authorList>
            <consortium name="RefSeq"/>
        </authorList>
    </citation>
    <scope>IDENTIFICATION</scope>
    <source>
        <tissue evidence="14">Entire body</tissue>
    </source>
</reference>
<dbReference type="OrthoDB" id="14970at2759"/>
<evidence type="ECO:0000256" key="8">
    <source>
        <dbReference type="ARBA" id="ARBA00023235"/>
    </source>
</evidence>
<dbReference type="InterPro" id="IPR029045">
    <property type="entry name" value="ClpP/crotonase-like_dom_sf"/>
</dbReference>
<keyword evidence="13" id="KW-1185">Reference proteome</keyword>
<accession>A0A1W4XJ96</accession>
<dbReference type="InterPro" id="IPR001753">
    <property type="entry name" value="Enoyl-CoA_hydra/iso"/>
</dbReference>
<evidence type="ECO:0000256" key="12">
    <source>
        <dbReference type="ARBA" id="ARBA00071021"/>
    </source>
</evidence>
<dbReference type="Proteomes" id="UP000192223">
    <property type="component" value="Unplaced"/>
</dbReference>
<dbReference type="InterPro" id="IPR014748">
    <property type="entry name" value="Enoyl-CoA_hydra_C"/>
</dbReference>
<comment type="subcellular location">
    <subcellularLocation>
        <location evidence="1">Peroxisome</location>
    </subcellularLocation>
</comment>
<evidence type="ECO:0000313" key="13">
    <source>
        <dbReference type="Proteomes" id="UP000192223"/>
    </source>
</evidence>